<sequence length="160" mass="18308">MTKSRVQLISIIILVLLVGSLLLSVKVSPDMPPFFALKRGQEKVFLKLKSSSSDRVDYMSSLLETRLQELQSQVNNKSYGYILPSASRYSTLAGQITDLVAANNMVDKIDALKTQFERHKKVLDDVYIAYPKNTDNVEYKYIQDDFNYLDLYLDKLSKVK</sequence>
<gene>
    <name evidence="1" type="ORF">A3I48_00480</name>
</gene>
<evidence type="ECO:0000313" key="2">
    <source>
        <dbReference type="Proteomes" id="UP000178859"/>
    </source>
</evidence>
<evidence type="ECO:0000313" key="1">
    <source>
        <dbReference type="EMBL" id="OGE64432.1"/>
    </source>
</evidence>
<dbReference type="Proteomes" id="UP000178859">
    <property type="component" value="Unassembled WGS sequence"/>
</dbReference>
<organism evidence="1 2">
    <name type="scientific">Candidatus Daviesbacteria bacterium RIFCSPLOWO2_02_FULL_36_7</name>
    <dbReference type="NCBI Taxonomy" id="1797792"/>
    <lineage>
        <taxon>Bacteria</taxon>
        <taxon>Candidatus Daviesiibacteriota</taxon>
    </lineage>
</organism>
<protein>
    <submittedName>
        <fullName evidence="1">Uncharacterized protein</fullName>
    </submittedName>
</protein>
<reference evidence="1 2" key="1">
    <citation type="journal article" date="2016" name="Nat. Commun.">
        <title>Thousands of microbial genomes shed light on interconnected biogeochemical processes in an aquifer system.</title>
        <authorList>
            <person name="Anantharaman K."/>
            <person name="Brown C.T."/>
            <person name="Hug L.A."/>
            <person name="Sharon I."/>
            <person name="Castelle C.J."/>
            <person name="Probst A.J."/>
            <person name="Thomas B.C."/>
            <person name="Singh A."/>
            <person name="Wilkins M.J."/>
            <person name="Karaoz U."/>
            <person name="Brodie E.L."/>
            <person name="Williams K.H."/>
            <person name="Hubbard S.S."/>
            <person name="Banfield J.F."/>
        </authorList>
    </citation>
    <scope>NUCLEOTIDE SEQUENCE [LARGE SCALE GENOMIC DNA]</scope>
</reference>
<proteinExistence type="predicted"/>
<name>A0A1F5MGE7_9BACT</name>
<dbReference type="EMBL" id="MFDT01000063">
    <property type="protein sequence ID" value="OGE64432.1"/>
    <property type="molecule type" value="Genomic_DNA"/>
</dbReference>
<dbReference type="AlphaFoldDB" id="A0A1F5MGE7"/>
<comment type="caution">
    <text evidence="1">The sequence shown here is derived from an EMBL/GenBank/DDBJ whole genome shotgun (WGS) entry which is preliminary data.</text>
</comment>
<accession>A0A1F5MGE7</accession>